<reference evidence="1 2" key="1">
    <citation type="submission" date="2019-05" db="EMBL/GenBank/DDBJ databases">
        <title>Psychrobacillus vulpis sp. nov., a new species isolated from feces of a red fox that inhabits in The Tablas de Daimiel Natural Park, Albacete, Spain.</title>
        <authorList>
            <person name="Rodriguez M."/>
            <person name="Reina J.C."/>
            <person name="Bejar V."/>
            <person name="Llamas I."/>
        </authorList>
    </citation>
    <scope>NUCLEOTIDE SEQUENCE [LARGE SCALE GENOMIC DNA]</scope>
    <source>
        <strain evidence="1 2">NEAU-3TGS17</strain>
    </source>
</reference>
<gene>
    <name evidence="1" type="ORF">FG382_14185</name>
</gene>
<evidence type="ECO:0008006" key="3">
    <source>
        <dbReference type="Google" id="ProtNLM"/>
    </source>
</evidence>
<organism evidence="1 2">
    <name type="scientific">Psychrobacillus lasiicapitis</name>
    <dbReference type="NCBI Taxonomy" id="1636719"/>
    <lineage>
        <taxon>Bacteria</taxon>
        <taxon>Bacillati</taxon>
        <taxon>Bacillota</taxon>
        <taxon>Bacilli</taxon>
        <taxon>Bacillales</taxon>
        <taxon>Bacillaceae</taxon>
        <taxon>Psychrobacillus</taxon>
    </lineage>
</organism>
<comment type="caution">
    <text evidence="1">The sequence shown here is derived from an EMBL/GenBank/DDBJ whole genome shotgun (WGS) entry which is preliminary data.</text>
</comment>
<evidence type="ECO:0000313" key="2">
    <source>
        <dbReference type="Proteomes" id="UP000317316"/>
    </source>
</evidence>
<dbReference type="EMBL" id="VDGH01000008">
    <property type="protein sequence ID" value="TQR11762.1"/>
    <property type="molecule type" value="Genomic_DNA"/>
</dbReference>
<dbReference type="AlphaFoldDB" id="A0A544T2S7"/>
<keyword evidence="2" id="KW-1185">Reference proteome</keyword>
<sequence length="100" mass="10968">MSTEVKIVYADVEMQLGEMTNANESLNPKAEPPITGNTLDVVSKLTDLSTKLEQLLTKYQTVLNTNIQTTTSSVEFMNETDQTISTAMQCTIDGPQRVAP</sequence>
<dbReference type="Proteomes" id="UP000317316">
    <property type="component" value="Unassembled WGS sequence"/>
</dbReference>
<dbReference type="Pfam" id="PF17279">
    <property type="entry name" value="DUF5344"/>
    <property type="match status" value="1"/>
</dbReference>
<evidence type="ECO:0000313" key="1">
    <source>
        <dbReference type="EMBL" id="TQR11762.1"/>
    </source>
</evidence>
<protein>
    <recommendedName>
        <fullName evidence="3">YwqI/YxiC family protein</fullName>
    </recommendedName>
</protein>
<dbReference type="InterPro" id="IPR046318">
    <property type="entry name" value="DUF5344"/>
</dbReference>
<accession>A0A544T2S7</accession>
<name>A0A544T2S7_9BACI</name>
<dbReference type="RefSeq" id="WP_142539547.1">
    <property type="nucleotide sequence ID" value="NZ_BMIE01000001.1"/>
</dbReference>
<dbReference type="OrthoDB" id="2455619at2"/>
<proteinExistence type="predicted"/>